<comment type="caution">
    <text evidence="13">Lacks conserved residue(s) required for the propagation of feature annotation.</text>
</comment>
<feature type="active site" description="Thioimidate intermediate" evidence="13 14">
    <location>
        <position position="334"/>
    </location>
</feature>
<dbReference type="PIRSF" id="PIRSF000130">
    <property type="entry name" value="IMPDH"/>
    <property type="match status" value="1"/>
</dbReference>
<feature type="binding site" description="in other chain" evidence="13 17">
    <location>
        <position position="329"/>
    </location>
    <ligand>
        <name>K(+)</name>
        <dbReference type="ChEBI" id="CHEBI:29103"/>
        <note>ligand shared between two tetrameric partners</note>
    </ligand>
</feature>
<comment type="catalytic activity">
    <reaction evidence="12 13 20">
        <text>IMP + NAD(+) + H2O = XMP + NADH + H(+)</text>
        <dbReference type="Rhea" id="RHEA:11708"/>
        <dbReference type="ChEBI" id="CHEBI:15377"/>
        <dbReference type="ChEBI" id="CHEBI:15378"/>
        <dbReference type="ChEBI" id="CHEBI:57464"/>
        <dbReference type="ChEBI" id="CHEBI:57540"/>
        <dbReference type="ChEBI" id="CHEBI:57945"/>
        <dbReference type="ChEBI" id="CHEBI:58053"/>
        <dbReference type="EC" id="1.1.1.205"/>
    </reaction>
</comment>
<feature type="domain" description="CBS" evidence="22">
    <location>
        <begin position="122"/>
        <end position="182"/>
    </location>
</feature>
<dbReference type="PROSITE" id="PS51371">
    <property type="entry name" value="CBS"/>
    <property type="match status" value="2"/>
</dbReference>
<proteinExistence type="inferred from homology"/>
<dbReference type="InterPro" id="IPR001093">
    <property type="entry name" value="IMP_DH_GMPRt"/>
</dbReference>
<keyword evidence="7 13" id="KW-0658">Purine biosynthesis</keyword>
<dbReference type="InterPro" id="IPR015875">
    <property type="entry name" value="IMP_DH/GMP_Rdtase_CS"/>
</dbReference>
<feature type="region of interest" description="Disordered" evidence="21">
    <location>
        <begin position="1"/>
        <end position="28"/>
    </location>
</feature>
<dbReference type="CDD" id="cd04601">
    <property type="entry name" value="CBS_pair_IMPDH"/>
    <property type="match status" value="1"/>
</dbReference>
<dbReference type="Proteomes" id="UP001139516">
    <property type="component" value="Unassembled WGS sequence"/>
</dbReference>
<evidence type="ECO:0000256" key="12">
    <source>
        <dbReference type="ARBA" id="ARBA00048028"/>
    </source>
</evidence>
<dbReference type="GO" id="GO:0006183">
    <property type="term" value="P:GTP biosynthetic process"/>
    <property type="evidence" value="ECO:0007669"/>
    <property type="project" value="TreeGrafter"/>
</dbReference>
<comment type="subunit">
    <text evidence="3 13">Homotetramer.</text>
</comment>
<evidence type="ECO:0000256" key="3">
    <source>
        <dbReference type="ARBA" id="ARBA00011881"/>
    </source>
</evidence>
<dbReference type="FunFam" id="3.20.20.70:FF:000003">
    <property type="entry name" value="GMP reductase"/>
    <property type="match status" value="1"/>
</dbReference>
<feature type="compositionally biased region" description="Low complexity" evidence="21">
    <location>
        <begin position="11"/>
        <end position="28"/>
    </location>
</feature>
<comment type="function">
    <text evidence="13">Catalyzes the conversion of inosine 5'-phosphate (IMP) to xanthosine 5'-phosphate (XMP), the first committed and rate-limiting step in the de novo synthesis of guanine nucleotides, and therefore plays an important role in the regulation of cell growth.</text>
</comment>
<dbReference type="GO" id="GO:0000166">
    <property type="term" value="F:nucleotide binding"/>
    <property type="evidence" value="ECO:0007669"/>
    <property type="project" value="UniProtKB-UniRule"/>
</dbReference>
<dbReference type="GO" id="GO:0006177">
    <property type="term" value="P:GMP biosynthetic process"/>
    <property type="evidence" value="ECO:0007669"/>
    <property type="project" value="UniProtKB-UniRule"/>
</dbReference>
<dbReference type="InterPro" id="IPR013785">
    <property type="entry name" value="Aldolase_TIM"/>
</dbReference>
<reference evidence="23" key="1">
    <citation type="submission" date="2022-04" db="EMBL/GenBank/DDBJ databases">
        <title>Roseomonas acroporae sp. nov., isolated from coral Acropora digitifera.</title>
        <authorList>
            <person name="Sun H."/>
        </authorList>
    </citation>
    <scope>NUCLEOTIDE SEQUENCE</scope>
    <source>
        <strain evidence="23">NAR14</strain>
    </source>
</reference>
<dbReference type="AlphaFoldDB" id="A0A9X1YB78"/>
<feature type="binding site" evidence="13 15">
    <location>
        <begin position="390"/>
        <end position="391"/>
    </location>
    <ligand>
        <name>IMP</name>
        <dbReference type="ChEBI" id="CHEBI:58053"/>
    </ligand>
</feature>
<dbReference type="EC" id="1.1.1.205" evidence="13 20"/>
<feature type="active site" description="Proton acceptor" evidence="13 14">
    <location>
        <position position="430"/>
    </location>
</feature>
<evidence type="ECO:0000256" key="17">
    <source>
        <dbReference type="PIRSR" id="PIRSR000130-4"/>
    </source>
</evidence>
<sequence>MALEHLPDAVPPGDAAPDGGQPARAAQPRRPFAIEEAYAFDDVLLVPAYSSVLPNQTDTRTRLTREIALNIPLLAAAMDTVTEANMAIAMAQAGGIGVIHKNMTPEEQAGQVRRVKKFESGMVVNPVTIHPDQTLADARALMDGHRISGIPVVEPGTGRLVGILTNRDVRFATDPHTRVYELMTREHLITVTGDVTPERARALLHKHRIEKLLVVDDAYRCVGLITVKDMDKAQANPSAVKDAMGRLRCAAATGVGEDGLRRAELLVAAEVDVVVVDTAHGHSGGVLASVERIKRLSNSVQVVAGNVATPEGALALIEAGADAVKIGIGPGSICTTRVVAGVGVPQLTAVLETSAACRERGVPAIADGGIRTSGDVAKAIAAGADCVMMGSLFAGTDEAPGEVFLYQGRSYKSYRGMGSLGAMARGSADRYFQAEVQDTLKLVPEGVEGRVGYKGPVGAVIHQLVGGLKAAMGYTGNATVAEMQRNCRFRRITGAGLRESHVHDVAITREAPNYRQDG</sequence>
<feature type="binding site" evidence="13 15">
    <location>
        <begin position="367"/>
        <end position="369"/>
    </location>
    <ligand>
        <name>IMP</name>
        <dbReference type="ChEBI" id="CHEBI:58053"/>
    </ligand>
</feature>
<evidence type="ECO:0000313" key="24">
    <source>
        <dbReference type="Proteomes" id="UP001139516"/>
    </source>
</evidence>
<dbReference type="NCBIfam" id="TIGR01302">
    <property type="entry name" value="IMP_dehydrog"/>
    <property type="match status" value="1"/>
</dbReference>
<evidence type="ECO:0000256" key="1">
    <source>
        <dbReference type="ARBA" id="ARBA00001958"/>
    </source>
</evidence>
<feature type="binding site" evidence="13">
    <location>
        <position position="277"/>
    </location>
    <ligand>
        <name>NAD(+)</name>
        <dbReference type="ChEBI" id="CHEBI:57540"/>
    </ligand>
</feature>
<feature type="binding site" evidence="13">
    <location>
        <position position="500"/>
    </location>
    <ligand>
        <name>K(+)</name>
        <dbReference type="ChEBI" id="CHEBI:29103"/>
        <note>ligand shared between two tetrameric partners</note>
    </ligand>
</feature>
<feature type="binding site" evidence="13 15">
    <location>
        <position position="332"/>
    </location>
    <ligand>
        <name>IMP</name>
        <dbReference type="ChEBI" id="CHEBI:58053"/>
    </ligand>
</feature>
<feature type="binding site" evidence="13">
    <location>
        <position position="499"/>
    </location>
    <ligand>
        <name>K(+)</name>
        <dbReference type="ChEBI" id="CHEBI:29103"/>
        <note>ligand shared between two tetrameric partners</note>
    </ligand>
</feature>
<evidence type="ECO:0000256" key="15">
    <source>
        <dbReference type="PIRSR" id="PIRSR000130-2"/>
    </source>
</evidence>
<feature type="binding site" evidence="13">
    <location>
        <position position="501"/>
    </location>
    <ligand>
        <name>K(+)</name>
        <dbReference type="ChEBI" id="CHEBI:29103"/>
        <note>ligand shared between two tetrameric partners</note>
    </ligand>
</feature>
<evidence type="ECO:0000256" key="2">
    <source>
        <dbReference type="ARBA" id="ARBA00005502"/>
    </source>
</evidence>
<keyword evidence="9 13" id="KW-0560">Oxidoreductase</keyword>
<keyword evidence="5" id="KW-0677">Repeat</keyword>
<dbReference type="Pfam" id="PF00571">
    <property type="entry name" value="CBS"/>
    <property type="match status" value="2"/>
</dbReference>
<evidence type="ECO:0000256" key="7">
    <source>
        <dbReference type="ARBA" id="ARBA00022755"/>
    </source>
</evidence>
<dbReference type="SUPFAM" id="SSF54631">
    <property type="entry name" value="CBS-domain pair"/>
    <property type="match status" value="1"/>
</dbReference>
<feature type="binding site" evidence="16">
    <location>
        <begin position="277"/>
        <end position="279"/>
    </location>
    <ligand>
        <name>NAD(+)</name>
        <dbReference type="ChEBI" id="CHEBI:57540"/>
    </ligand>
</feature>
<dbReference type="InterPro" id="IPR046342">
    <property type="entry name" value="CBS_dom_sf"/>
</dbReference>
<organism evidence="23 24">
    <name type="scientific">Roseomonas acroporae</name>
    <dbReference type="NCBI Taxonomy" id="2937791"/>
    <lineage>
        <taxon>Bacteria</taxon>
        <taxon>Pseudomonadati</taxon>
        <taxon>Pseudomonadota</taxon>
        <taxon>Alphaproteobacteria</taxon>
        <taxon>Acetobacterales</taxon>
        <taxon>Roseomonadaceae</taxon>
        <taxon>Roseomonas</taxon>
    </lineage>
</organism>
<evidence type="ECO:0000256" key="18">
    <source>
        <dbReference type="PROSITE-ProRule" id="PRU00703"/>
    </source>
</evidence>
<protein>
    <recommendedName>
        <fullName evidence="13 20">Inosine-5'-monophosphate dehydrogenase</fullName>
        <shortName evidence="13">IMP dehydrogenase</shortName>
        <shortName evidence="13">IMPD</shortName>
        <shortName evidence="13">IMPDH</shortName>
        <ecNumber evidence="13 20">1.1.1.205</ecNumber>
    </recommendedName>
</protein>
<dbReference type="GO" id="GO:0046872">
    <property type="term" value="F:metal ion binding"/>
    <property type="evidence" value="ECO:0007669"/>
    <property type="project" value="UniProtKB-UniRule"/>
</dbReference>
<evidence type="ECO:0000256" key="5">
    <source>
        <dbReference type="ARBA" id="ARBA00022737"/>
    </source>
</evidence>
<comment type="similarity">
    <text evidence="2 13 19">Belongs to the IMPDH/GMPR family.</text>
</comment>
<keyword evidence="6 13" id="KW-0332">GMP biosynthesis</keyword>
<accession>A0A9X1YB78</accession>
<keyword evidence="8 13" id="KW-0630">Potassium</keyword>
<dbReference type="Pfam" id="PF00478">
    <property type="entry name" value="IMPDH"/>
    <property type="match status" value="1"/>
</dbReference>
<evidence type="ECO:0000256" key="11">
    <source>
        <dbReference type="ARBA" id="ARBA00023122"/>
    </source>
</evidence>
<keyword evidence="4 13" id="KW-0479">Metal-binding</keyword>
<dbReference type="CDD" id="cd00381">
    <property type="entry name" value="IMPDH"/>
    <property type="match status" value="1"/>
</dbReference>
<feature type="domain" description="CBS" evidence="22">
    <location>
        <begin position="183"/>
        <end position="240"/>
    </location>
</feature>
<evidence type="ECO:0000256" key="10">
    <source>
        <dbReference type="ARBA" id="ARBA00023027"/>
    </source>
</evidence>
<dbReference type="InterPro" id="IPR005990">
    <property type="entry name" value="IMP_DH"/>
</dbReference>
<evidence type="ECO:0000256" key="8">
    <source>
        <dbReference type="ARBA" id="ARBA00022958"/>
    </source>
</evidence>
<dbReference type="SMART" id="SM00116">
    <property type="entry name" value="CBS"/>
    <property type="match status" value="2"/>
</dbReference>
<keyword evidence="10 13" id="KW-0520">NAD</keyword>
<comment type="pathway">
    <text evidence="13 20">Purine metabolism; XMP biosynthesis via de novo pathway; XMP from IMP: step 1/1.</text>
</comment>
<evidence type="ECO:0000256" key="19">
    <source>
        <dbReference type="RuleBase" id="RU003927"/>
    </source>
</evidence>
<evidence type="ECO:0000256" key="13">
    <source>
        <dbReference type="HAMAP-Rule" id="MF_01964"/>
    </source>
</evidence>
<dbReference type="HAMAP" id="MF_01964">
    <property type="entry name" value="IMPDH"/>
    <property type="match status" value="1"/>
</dbReference>
<dbReference type="SUPFAM" id="SSF51412">
    <property type="entry name" value="Inosine monophosphate dehydrogenase (IMPDH)"/>
    <property type="match status" value="1"/>
</dbReference>
<dbReference type="InterPro" id="IPR000644">
    <property type="entry name" value="CBS_dom"/>
</dbReference>
<dbReference type="SMART" id="SM01240">
    <property type="entry name" value="IMPDH"/>
    <property type="match status" value="1"/>
</dbReference>
<dbReference type="PANTHER" id="PTHR11911">
    <property type="entry name" value="INOSINE-5-MONOPHOSPHATE DEHYDROGENASE RELATED"/>
    <property type="match status" value="1"/>
</dbReference>
<feature type="binding site" evidence="13 15">
    <location>
        <begin position="414"/>
        <end position="418"/>
    </location>
    <ligand>
        <name>IMP</name>
        <dbReference type="ChEBI" id="CHEBI:58053"/>
    </ligand>
</feature>
<evidence type="ECO:0000256" key="14">
    <source>
        <dbReference type="PIRSR" id="PIRSR000130-1"/>
    </source>
</evidence>
<evidence type="ECO:0000256" key="16">
    <source>
        <dbReference type="PIRSR" id="PIRSR000130-3"/>
    </source>
</evidence>
<feature type="binding site" evidence="13 15">
    <location>
        <position position="445"/>
    </location>
    <ligand>
        <name>IMP</name>
        <dbReference type="ChEBI" id="CHEBI:58053"/>
    </ligand>
</feature>
<dbReference type="RefSeq" id="WP_248669279.1">
    <property type="nucleotide sequence ID" value="NZ_JALPRX010000111.1"/>
</dbReference>
<keyword evidence="24" id="KW-1185">Reference proteome</keyword>
<evidence type="ECO:0000256" key="21">
    <source>
        <dbReference type="SAM" id="MobiDB-lite"/>
    </source>
</evidence>
<evidence type="ECO:0000256" key="9">
    <source>
        <dbReference type="ARBA" id="ARBA00023002"/>
    </source>
</evidence>
<comment type="activity regulation">
    <text evidence="13">Mycophenolic acid (MPA) is a non-competitive inhibitor that prevents formation of the closed enzyme conformation by binding to the same site as the amobile flap. In contrast, mizoribine monophosphate (MZP) is a competitive inhibitor that induces the closed conformation. MPA is a potent inhibitor of mammalian IMPDHs but a poor inhibitor of the bacterial enzymes. MZP is a more potent inhibitor of bacterial IMPDH.</text>
</comment>
<keyword evidence="11 18" id="KW-0129">CBS domain</keyword>
<dbReference type="GO" id="GO:0003938">
    <property type="term" value="F:IMP dehydrogenase activity"/>
    <property type="evidence" value="ECO:0007669"/>
    <property type="project" value="UniProtKB-UniRule"/>
</dbReference>
<evidence type="ECO:0000313" key="23">
    <source>
        <dbReference type="EMBL" id="MCK8787224.1"/>
    </source>
</evidence>
<feature type="binding site" description="in other chain" evidence="13 17">
    <location>
        <position position="334"/>
    </location>
    <ligand>
        <name>K(+)</name>
        <dbReference type="ChEBI" id="CHEBI:29103"/>
        <note>ligand shared between two tetrameric partners</note>
    </ligand>
</feature>
<evidence type="ECO:0000256" key="4">
    <source>
        <dbReference type="ARBA" id="ARBA00022723"/>
    </source>
</evidence>
<dbReference type="PANTHER" id="PTHR11911:SF111">
    <property type="entry name" value="INOSINE-5'-MONOPHOSPHATE DEHYDROGENASE"/>
    <property type="match status" value="1"/>
</dbReference>
<dbReference type="Gene3D" id="3.20.20.70">
    <property type="entry name" value="Aldolase class I"/>
    <property type="match status" value="1"/>
</dbReference>
<evidence type="ECO:0000256" key="6">
    <source>
        <dbReference type="ARBA" id="ARBA00022749"/>
    </source>
</evidence>
<name>A0A9X1YB78_9PROT</name>
<comment type="caution">
    <text evidence="23">The sequence shown here is derived from an EMBL/GenBank/DDBJ whole genome shotgun (WGS) entry which is preliminary data.</text>
</comment>
<evidence type="ECO:0000256" key="20">
    <source>
        <dbReference type="RuleBase" id="RU003928"/>
    </source>
</evidence>
<dbReference type="EMBL" id="JALPRX010000111">
    <property type="protein sequence ID" value="MCK8787224.1"/>
    <property type="molecule type" value="Genomic_DNA"/>
</dbReference>
<feature type="binding site" description="in other chain" evidence="13 17">
    <location>
        <position position="331"/>
    </location>
    <ligand>
        <name>K(+)</name>
        <dbReference type="ChEBI" id="CHEBI:29103"/>
        <note>ligand shared between two tetrameric partners</note>
    </ligand>
</feature>
<evidence type="ECO:0000259" key="22">
    <source>
        <dbReference type="PROSITE" id="PS51371"/>
    </source>
</evidence>
<comment type="cofactor">
    <cofactor evidence="1 13">
        <name>K(+)</name>
        <dbReference type="ChEBI" id="CHEBI:29103"/>
    </cofactor>
</comment>
<dbReference type="PROSITE" id="PS00487">
    <property type="entry name" value="IMP_DH_GMP_RED"/>
    <property type="match status" value="1"/>
</dbReference>
<feature type="binding site" evidence="13 16">
    <location>
        <begin position="327"/>
        <end position="329"/>
    </location>
    <ligand>
        <name>NAD(+)</name>
        <dbReference type="ChEBI" id="CHEBI:57540"/>
    </ligand>
</feature>
<gene>
    <name evidence="13 23" type="primary">guaB</name>
    <name evidence="23" type="ORF">M0638_22890</name>
</gene>